<dbReference type="SUPFAM" id="SSF56672">
    <property type="entry name" value="DNA/RNA polymerases"/>
    <property type="match status" value="1"/>
</dbReference>
<comment type="catalytic activity">
    <reaction evidence="7">
        <text>RNA(n) + a ribonucleoside 5'-triphosphate = RNA(n+1) + diphosphate</text>
        <dbReference type="Rhea" id="RHEA:21248"/>
        <dbReference type="Rhea" id="RHEA-COMP:14527"/>
        <dbReference type="Rhea" id="RHEA-COMP:17342"/>
        <dbReference type="ChEBI" id="CHEBI:33019"/>
        <dbReference type="ChEBI" id="CHEBI:61557"/>
        <dbReference type="ChEBI" id="CHEBI:140395"/>
        <dbReference type="EC" id="2.7.7.6"/>
    </reaction>
</comment>
<evidence type="ECO:0000313" key="11">
    <source>
        <dbReference type="Proteomes" id="UP000039865"/>
    </source>
</evidence>
<dbReference type="InterPro" id="IPR002092">
    <property type="entry name" value="DNA-dir_Rpol_phage-type"/>
</dbReference>
<reference evidence="10 11" key="1">
    <citation type="submission" date="2014-06" db="EMBL/GenBank/DDBJ databases">
        <authorList>
            <person name="Swart Estienne"/>
        </authorList>
    </citation>
    <scope>NUCLEOTIDE SEQUENCE [LARGE SCALE GENOMIC DNA]</scope>
    <source>
        <strain evidence="10 11">130c</strain>
    </source>
</reference>
<evidence type="ECO:0000256" key="4">
    <source>
        <dbReference type="ARBA" id="ARBA00022679"/>
    </source>
</evidence>
<dbReference type="InterPro" id="IPR029262">
    <property type="entry name" value="RPOL_N"/>
</dbReference>
<dbReference type="Pfam" id="PF14700">
    <property type="entry name" value="RPOL_N"/>
    <property type="match status" value="1"/>
</dbReference>
<evidence type="ECO:0000256" key="2">
    <source>
        <dbReference type="ARBA" id="ARBA00012418"/>
    </source>
</evidence>
<evidence type="ECO:0000259" key="9">
    <source>
        <dbReference type="SMART" id="SM01311"/>
    </source>
</evidence>
<organism evidence="10 11">
    <name type="scientific">Stylonychia lemnae</name>
    <name type="common">Ciliate</name>
    <dbReference type="NCBI Taxonomy" id="5949"/>
    <lineage>
        <taxon>Eukaryota</taxon>
        <taxon>Sar</taxon>
        <taxon>Alveolata</taxon>
        <taxon>Ciliophora</taxon>
        <taxon>Intramacronucleata</taxon>
        <taxon>Spirotrichea</taxon>
        <taxon>Stichotrichia</taxon>
        <taxon>Sporadotrichida</taxon>
        <taxon>Oxytrichidae</taxon>
        <taxon>Stylonychinae</taxon>
        <taxon>Stylonychia</taxon>
    </lineage>
</organism>
<keyword evidence="5" id="KW-0548">Nucleotidyltransferase</keyword>
<comment type="similarity">
    <text evidence="1">Belongs to the phage and mitochondrial RNA polymerase family.</text>
</comment>
<dbReference type="GO" id="GO:0006390">
    <property type="term" value="P:mitochondrial transcription"/>
    <property type="evidence" value="ECO:0007669"/>
    <property type="project" value="TreeGrafter"/>
</dbReference>
<dbReference type="InterPro" id="IPR043502">
    <property type="entry name" value="DNA/RNA_pol_sf"/>
</dbReference>
<dbReference type="GO" id="GO:0003677">
    <property type="term" value="F:DNA binding"/>
    <property type="evidence" value="ECO:0007669"/>
    <property type="project" value="InterPro"/>
</dbReference>
<accession>A0A078ACP8</accession>
<dbReference type="Proteomes" id="UP000039865">
    <property type="component" value="Unassembled WGS sequence"/>
</dbReference>
<feature type="domain" description="DNA-directed RNA polymerase N-terminal" evidence="9">
    <location>
        <begin position="412"/>
        <end position="746"/>
    </location>
</feature>
<sequence length="1253" mass="145184">MKLVQDQYGFGNNLIKQQLNLFSSVNASENRKKQSKIDDDKNDQQKLEKQRKEASPFFNMNNIKKTLSEELETEQDKIKNKQQLHELEEQSEKFDFIKADQRMIQDTYDCVKFLNKLPMNVLEESLKVFRENLFNMSSRKQIPVKFYEILLKEYQEEQKLKLEGGVQIVDSVDIPPPNQLGELMQDRDETLFEVANNVYASMQTILEFMDKGVKGLLSGDMSVYIIQQIKQSIDKYMTDFEKISSEIKDLLEKQQSLDAFMNDNFNLESQELYLQNTPTYEAAKNFDIYLLLLEKNDWKKHIQIKQTSNYLSPTSLINPELLLNTSSSQDHKEKAQILFANQDNLRSFIEQKAKKVQFTHQEQIDSLKKELNMIINKLYQEVCKTAYDLDKYRIPVHGIPFPQFENPMNLFQRQLKIEELSFELSQTRYKSSLDSLIKIGRGDQLAVSHRYILSWMRLLESSIAEQQKIFIKRGNLDSNKSKIGHHLIQIPSEKIAQMCVLHLMKHLFKQFVSDIKYDDDVNDERDVSQEIKIPAIQLFDELGKLFDKELKSTLMSTTRRKSDHAIAKPGDQDQAKFDSGLFNEEINAELGSEFQQIHNKISKHHLIEDQSIGSLPRDIQLKLGAFLTNLMCKNLKYKIGTKSYLLLKPQVLRQDGQKFLGYIIFNRSFIETFIGELDKIHDLSLQLERSLPMIYQPAPWKNFNFGGYYLKQTKLAKVIPNFKEAEKYLHRADLSNLCSVLNILSSVKWRINKRVLEVIEYAWSIGGGLGEIPKRYNDRQITPELLKTVKFKEKLKLLKEHQKNRETHALRCDFLLRLSIAQSFKGVDNLYFPHNMDFRGRVYPIPPHLNHMGADINRGLLQFAEGKPLGKDGLFWLKVHLSNKMGNDKLPIVQRAAYAESIMEKVHKCAEDPKNNLEWLQTDNPWQALGAMIDLSQAMNSPNPEEYISYQHIHVDGSCNGMQHYAALGRDDRGARQVNLADSERPGDVYTAILKLVIQQIENETDPQLLEVAEGLKGNVNRKTIKQTVMTSVYGVTFIGARQQIQRQLRDRKLYETNGELYKASQYLAKVTIKCIGDLFRDANNIKEWFSKCAKVVASTGEPVKWMTPLGLPCVQPYKTASQKNIITTIIQSISVADSWDDQPVNKQKQNSAFPPNFVHSLDSTHMMYTALECYRQGIIFAAVHDSYWSHASNVTIMNQVLREQFSRLHGSPLLENLYENFISRYPNQKFPEIPKRGSFDLNEVKKSTYFFS</sequence>
<dbReference type="SMART" id="SM01311">
    <property type="entry name" value="RPOL_N"/>
    <property type="match status" value="1"/>
</dbReference>
<evidence type="ECO:0000256" key="3">
    <source>
        <dbReference type="ARBA" id="ARBA00022478"/>
    </source>
</evidence>
<feature type="region of interest" description="Disordered" evidence="8">
    <location>
        <begin position="30"/>
        <end position="52"/>
    </location>
</feature>
<keyword evidence="3" id="KW-0240">DNA-directed RNA polymerase</keyword>
<dbReference type="PANTHER" id="PTHR10102:SF0">
    <property type="entry name" value="DNA-DIRECTED RNA POLYMERASE, MITOCHONDRIAL"/>
    <property type="match status" value="1"/>
</dbReference>
<dbReference type="AlphaFoldDB" id="A0A078ACP8"/>
<dbReference type="Gene3D" id="1.10.150.20">
    <property type="entry name" value="5' to 3' exonuclease, C-terminal subdomain"/>
    <property type="match status" value="1"/>
</dbReference>
<evidence type="ECO:0000256" key="8">
    <source>
        <dbReference type="SAM" id="MobiDB-lite"/>
    </source>
</evidence>
<dbReference type="InterPro" id="IPR046950">
    <property type="entry name" value="DNA-dir_Rpol_C_phage-type"/>
</dbReference>
<dbReference type="PROSITE" id="PS00489">
    <property type="entry name" value="RNA_POL_PHAGE_2"/>
    <property type="match status" value="1"/>
</dbReference>
<dbReference type="InterPro" id="IPR037159">
    <property type="entry name" value="RNA_POL_N_sf"/>
</dbReference>
<dbReference type="FunFam" id="1.10.150.20:FF:000041">
    <property type="entry name" value="DNA-directed RNA polymerase"/>
    <property type="match status" value="1"/>
</dbReference>
<keyword evidence="11" id="KW-1185">Reference proteome</keyword>
<dbReference type="Gene3D" id="1.10.287.280">
    <property type="match status" value="1"/>
</dbReference>
<name>A0A078ACP8_STYLE</name>
<evidence type="ECO:0000256" key="6">
    <source>
        <dbReference type="ARBA" id="ARBA00023163"/>
    </source>
</evidence>
<dbReference type="GO" id="GO:0034245">
    <property type="term" value="C:mitochondrial DNA-directed RNA polymerase complex"/>
    <property type="evidence" value="ECO:0007669"/>
    <property type="project" value="TreeGrafter"/>
</dbReference>
<dbReference type="OrthoDB" id="276422at2759"/>
<dbReference type="Pfam" id="PF00940">
    <property type="entry name" value="RNA_pol"/>
    <property type="match status" value="1"/>
</dbReference>
<dbReference type="OMA" id="FRNENNF"/>
<dbReference type="PANTHER" id="PTHR10102">
    <property type="entry name" value="DNA-DIRECTED RNA POLYMERASE, MITOCHONDRIAL"/>
    <property type="match status" value="1"/>
</dbReference>
<dbReference type="EC" id="2.7.7.6" evidence="2"/>
<dbReference type="GO" id="GO:0003899">
    <property type="term" value="F:DNA-directed RNA polymerase activity"/>
    <property type="evidence" value="ECO:0007669"/>
    <property type="project" value="UniProtKB-EC"/>
</dbReference>
<evidence type="ECO:0000313" key="10">
    <source>
        <dbReference type="EMBL" id="CDW79959.1"/>
    </source>
</evidence>
<keyword evidence="4" id="KW-0808">Transferase</keyword>
<evidence type="ECO:0000256" key="7">
    <source>
        <dbReference type="ARBA" id="ARBA00048552"/>
    </source>
</evidence>
<dbReference type="InParanoid" id="A0A078ACP8"/>
<dbReference type="Gene3D" id="1.10.1320.10">
    <property type="entry name" value="DNA-directed RNA polymerase, N-terminal domain"/>
    <property type="match status" value="1"/>
</dbReference>
<evidence type="ECO:0000256" key="5">
    <source>
        <dbReference type="ARBA" id="ARBA00022695"/>
    </source>
</evidence>
<proteinExistence type="inferred from homology"/>
<evidence type="ECO:0000256" key="1">
    <source>
        <dbReference type="ARBA" id="ARBA00009493"/>
    </source>
</evidence>
<protein>
    <recommendedName>
        <fullName evidence="2">DNA-directed RNA polymerase</fullName>
        <ecNumber evidence="2">2.7.7.6</ecNumber>
    </recommendedName>
</protein>
<keyword evidence="6" id="KW-0804">Transcription</keyword>
<dbReference type="EMBL" id="CCKQ01008499">
    <property type="protein sequence ID" value="CDW79959.1"/>
    <property type="molecule type" value="Genomic_DNA"/>
</dbReference>
<gene>
    <name evidence="10" type="primary">Contig7435.g7947</name>
    <name evidence="10" type="ORF">STYLEM_8951</name>
</gene>